<gene>
    <name evidence="3" type="ORF">GGP41_004412</name>
</gene>
<evidence type="ECO:0000313" key="4">
    <source>
        <dbReference type="Proteomes" id="UP000624244"/>
    </source>
</evidence>
<dbReference type="Pfam" id="PF01965">
    <property type="entry name" value="DJ-1_PfpI"/>
    <property type="match status" value="1"/>
</dbReference>
<dbReference type="InterPro" id="IPR002818">
    <property type="entry name" value="DJ-1/PfpI"/>
</dbReference>
<dbReference type="InterPro" id="IPR029062">
    <property type="entry name" value="Class_I_gatase-like"/>
</dbReference>
<evidence type="ECO:0000313" key="3">
    <source>
        <dbReference type="EMBL" id="KAF5851560.1"/>
    </source>
</evidence>
<accession>A0A8H5ZM22</accession>
<organism evidence="3 4">
    <name type="scientific">Cochliobolus sativus</name>
    <name type="common">Common root rot and spot blotch fungus</name>
    <name type="synonym">Bipolaris sorokiniana</name>
    <dbReference type="NCBI Taxonomy" id="45130"/>
    <lineage>
        <taxon>Eukaryota</taxon>
        <taxon>Fungi</taxon>
        <taxon>Dikarya</taxon>
        <taxon>Ascomycota</taxon>
        <taxon>Pezizomycotina</taxon>
        <taxon>Dothideomycetes</taxon>
        <taxon>Pleosporomycetidae</taxon>
        <taxon>Pleosporales</taxon>
        <taxon>Pleosporineae</taxon>
        <taxon>Pleosporaceae</taxon>
        <taxon>Bipolaris</taxon>
    </lineage>
</organism>
<feature type="domain" description="DJ-1/PfpI" evidence="2">
    <location>
        <begin position="39"/>
        <end position="222"/>
    </location>
</feature>
<feature type="signal peptide" evidence="1">
    <location>
        <begin position="1"/>
        <end position="23"/>
    </location>
</feature>
<feature type="chain" id="PRO_5034670382" description="DJ-1/PfpI domain-containing protein" evidence="1">
    <location>
        <begin position="24"/>
        <end position="278"/>
    </location>
</feature>
<dbReference type="Proteomes" id="UP000624244">
    <property type="component" value="Unassembled WGS sequence"/>
</dbReference>
<name>A0A8H5ZM22_COCSA</name>
<dbReference type="SUPFAM" id="SSF52317">
    <property type="entry name" value="Class I glutamine amidotransferase-like"/>
    <property type="match status" value="1"/>
</dbReference>
<dbReference type="EMBL" id="WNKQ01000005">
    <property type="protein sequence ID" value="KAF5851560.1"/>
    <property type="molecule type" value="Genomic_DNA"/>
</dbReference>
<sequence>MIFTQLVKALCLCSLLLVPFTVGQNTSEHEFNKRRTLSIGIIIFDGFEPIEVWGPLEYLTSPTKLSAFYKMTLSIISYQKGPVKGTVSARLQPHLGGDFGSTLGAETAVTHTFADAPALDVILIPGGTGVINATLSNRTEIEEFLIRRADQAEYILGLSFGVTHLARSGLLNSKRATTNKSGYQWIVNYGPEVNWVPQARWVVDGKFWTASGMMASLDMTYAWLSHVYGAEGPVNQQTNSIEYAPHLDSSWDPYAVVFNVPGANASRPSQDCVGPIGR</sequence>
<dbReference type="InterPro" id="IPR052158">
    <property type="entry name" value="INH-QAR"/>
</dbReference>
<dbReference type="PANTHER" id="PTHR43130:SF15">
    <property type="entry name" value="THIJ_PFPI FAMILY PROTEIN (AFU_ORTHOLOGUE AFUA_5G14240)"/>
    <property type="match status" value="1"/>
</dbReference>
<comment type="caution">
    <text evidence="3">The sequence shown here is derived from an EMBL/GenBank/DDBJ whole genome shotgun (WGS) entry which is preliminary data.</text>
</comment>
<dbReference type="AlphaFoldDB" id="A0A8H5ZM22"/>
<proteinExistence type="predicted"/>
<dbReference type="CDD" id="cd03139">
    <property type="entry name" value="GATase1_PfpI_2"/>
    <property type="match status" value="1"/>
</dbReference>
<dbReference type="PANTHER" id="PTHR43130">
    <property type="entry name" value="ARAC-FAMILY TRANSCRIPTIONAL REGULATOR"/>
    <property type="match status" value="1"/>
</dbReference>
<evidence type="ECO:0000259" key="2">
    <source>
        <dbReference type="Pfam" id="PF01965"/>
    </source>
</evidence>
<evidence type="ECO:0000256" key="1">
    <source>
        <dbReference type="SAM" id="SignalP"/>
    </source>
</evidence>
<dbReference type="Gene3D" id="3.40.50.880">
    <property type="match status" value="1"/>
</dbReference>
<protein>
    <recommendedName>
        <fullName evidence="2">DJ-1/PfpI domain-containing protein</fullName>
    </recommendedName>
</protein>
<reference evidence="3" key="1">
    <citation type="submission" date="2019-11" db="EMBL/GenBank/DDBJ databases">
        <title>Bipolaris sorokiniana Genome sequencing.</title>
        <authorList>
            <person name="Wang H."/>
        </authorList>
    </citation>
    <scope>NUCLEOTIDE SEQUENCE</scope>
</reference>
<keyword evidence="1" id="KW-0732">Signal</keyword>